<gene>
    <name evidence="4" type="ORF">SAMN04489732_10299</name>
</gene>
<dbReference type="AlphaFoldDB" id="A0A1H8SGD8"/>
<proteinExistence type="inferred from homology"/>
<dbReference type="Gene3D" id="3.40.50.1820">
    <property type="entry name" value="alpha/beta hydrolase"/>
    <property type="match status" value="1"/>
</dbReference>
<organism evidence="4 5">
    <name type="scientific">Amycolatopsis saalfeldensis</name>
    <dbReference type="NCBI Taxonomy" id="394193"/>
    <lineage>
        <taxon>Bacteria</taxon>
        <taxon>Bacillati</taxon>
        <taxon>Actinomycetota</taxon>
        <taxon>Actinomycetes</taxon>
        <taxon>Pseudonocardiales</taxon>
        <taxon>Pseudonocardiaceae</taxon>
        <taxon>Amycolatopsis</taxon>
    </lineage>
</organism>
<dbReference type="OrthoDB" id="4169718at2"/>
<evidence type="ECO:0000259" key="3">
    <source>
        <dbReference type="SMART" id="SM00824"/>
    </source>
</evidence>
<dbReference type="STRING" id="394193.SAMN04489732_10299"/>
<name>A0A1H8SGD8_9PSEU</name>
<evidence type="ECO:0000313" key="5">
    <source>
        <dbReference type="Proteomes" id="UP000198582"/>
    </source>
</evidence>
<evidence type="ECO:0000313" key="4">
    <source>
        <dbReference type="EMBL" id="SEO77712.1"/>
    </source>
</evidence>
<dbReference type="GO" id="GO:0008610">
    <property type="term" value="P:lipid biosynthetic process"/>
    <property type="evidence" value="ECO:0007669"/>
    <property type="project" value="TreeGrafter"/>
</dbReference>
<dbReference type="Pfam" id="PF00975">
    <property type="entry name" value="Thioesterase"/>
    <property type="match status" value="1"/>
</dbReference>
<dbReference type="GO" id="GO:0016787">
    <property type="term" value="F:hydrolase activity"/>
    <property type="evidence" value="ECO:0007669"/>
    <property type="project" value="UniProtKB-KW"/>
</dbReference>
<keyword evidence="5" id="KW-1185">Reference proteome</keyword>
<dbReference type="PANTHER" id="PTHR11487:SF0">
    <property type="entry name" value="S-ACYL FATTY ACID SYNTHASE THIOESTERASE, MEDIUM CHAIN"/>
    <property type="match status" value="1"/>
</dbReference>
<protein>
    <submittedName>
        <fullName evidence="4">Surfactin synthase thioesterase subunit</fullName>
    </submittedName>
</protein>
<dbReference type="InterPro" id="IPR029058">
    <property type="entry name" value="AB_hydrolase_fold"/>
</dbReference>
<accession>A0A1H8SGD8</accession>
<evidence type="ECO:0000256" key="2">
    <source>
        <dbReference type="ARBA" id="ARBA00022801"/>
    </source>
</evidence>
<comment type="similarity">
    <text evidence="1">Belongs to the thioesterase family.</text>
</comment>
<dbReference type="InterPro" id="IPR020802">
    <property type="entry name" value="TesA-like"/>
</dbReference>
<dbReference type="SUPFAM" id="SSF53474">
    <property type="entry name" value="alpha/beta-Hydrolases"/>
    <property type="match status" value="1"/>
</dbReference>
<dbReference type="Proteomes" id="UP000198582">
    <property type="component" value="Unassembled WGS sequence"/>
</dbReference>
<keyword evidence="2" id="KW-0378">Hydrolase</keyword>
<reference evidence="5" key="1">
    <citation type="submission" date="2016-10" db="EMBL/GenBank/DDBJ databases">
        <authorList>
            <person name="Varghese N."/>
            <person name="Submissions S."/>
        </authorList>
    </citation>
    <scope>NUCLEOTIDE SEQUENCE [LARGE SCALE GENOMIC DNA]</scope>
    <source>
        <strain evidence="5">DSM 44993</strain>
    </source>
</reference>
<dbReference type="RefSeq" id="WP_091613203.1">
    <property type="nucleotide sequence ID" value="NZ_FOEF01000002.1"/>
</dbReference>
<dbReference type="EMBL" id="FOEF01000002">
    <property type="protein sequence ID" value="SEO77712.1"/>
    <property type="molecule type" value="Genomic_DNA"/>
</dbReference>
<dbReference type="PANTHER" id="PTHR11487">
    <property type="entry name" value="THIOESTERASE"/>
    <property type="match status" value="1"/>
</dbReference>
<dbReference type="SMART" id="SM00824">
    <property type="entry name" value="PKS_TE"/>
    <property type="match status" value="1"/>
</dbReference>
<dbReference type="InterPro" id="IPR001031">
    <property type="entry name" value="Thioesterase"/>
</dbReference>
<feature type="domain" description="Thioesterase TesA-like" evidence="3">
    <location>
        <begin position="26"/>
        <end position="248"/>
    </location>
</feature>
<evidence type="ECO:0000256" key="1">
    <source>
        <dbReference type="ARBA" id="ARBA00007169"/>
    </source>
</evidence>
<sequence length="251" mass="27692">MTNTELDRDLWIRHPAVARPGAVRLICLPHAGGSASFYVPMAKPLAPGIDVGLVQYPGRQDRRREPCIEDLGRLADAAFEALQPELEGPVAFFGHSMGATLAFEIALRMERAGLPAPLRLFVSARRAPSAHRDERVHLKDDDGLLAEIRALSGTDSRALGDEEIMRMAMPSIRADYTAAETYRYRPGPALRCPISALTGDSDPKATLEEVGRWREHTSAGFDLNVYRGGHFYLTQHQEAVLQVVRDRLGPT</sequence>
<dbReference type="InterPro" id="IPR012223">
    <property type="entry name" value="TEII"/>
</dbReference>